<evidence type="ECO:0000256" key="12">
    <source>
        <dbReference type="SAM" id="MobiDB-lite"/>
    </source>
</evidence>
<feature type="transmembrane region" description="Helical" evidence="13">
    <location>
        <begin position="110"/>
        <end position="134"/>
    </location>
</feature>
<feature type="transmembrane region" description="Helical" evidence="13">
    <location>
        <begin position="310"/>
        <end position="331"/>
    </location>
</feature>
<evidence type="ECO:0000256" key="6">
    <source>
        <dbReference type="ARBA" id="ARBA00022741"/>
    </source>
</evidence>
<feature type="transmembrane region" description="Helical" evidence="13">
    <location>
        <begin position="250"/>
        <end position="271"/>
    </location>
</feature>
<keyword evidence="4 13" id="KW-0812">Transmembrane</keyword>
<dbReference type="InterPro" id="IPR001054">
    <property type="entry name" value="A/G_cyclase"/>
</dbReference>
<feature type="transmembrane region" description="Helical" evidence="13">
    <location>
        <begin position="226"/>
        <end position="244"/>
    </location>
</feature>
<evidence type="ECO:0000256" key="1">
    <source>
        <dbReference type="ARBA" id="ARBA00001593"/>
    </source>
</evidence>
<feature type="domain" description="Guanylate cyclase" evidence="14">
    <location>
        <begin position="1812"/>
        <end position="1944"/>
    </location>
</feature>
<keyword evidence="9 13" id="KW-1133">Transmembrane helix</keyword>
<evidence type="ECO:0000256" key="11">
    <source>
        <dbReference type="ARBA" id="ARBA00023239"/>
    </source>
</evidence>
<dbReference type="PANTHER" id="PTHR45627">
    <property type="entry name" value="ADENYLATE CYCLASE TYPE 1"/>
    <property type="match status" value="1"/>
</dbReference>
<comment type="subcellular location">
    <subcellularLocation>
        <location evidence="2">Membrane</location>
        <topology evidence="2">Multi-pass membrane protein</topology>
    </subcellularLocation>
</comment>
<proteinExistence type="predicted"/>
<dbReference type="Pfam" id="PF13426">
    <property type="entry name" value="PAS_9"/>
    <property type="match status" value="1"/>
</dbReference>
<evidence type="ECO:0000256" key="4">
    <source>
        <dbReference type="ARBA" id="ARBA00022692"/>
    </source>
</evidence>
<dbReference type="EC" id="4.6.1.1" evidence="3"/>
<sequence>MSESSRISYNTLTYSTPLQLTSLGYFSNDKFFYNIAQNSFFPLFTEISRFCHLPHFFDGIQLLLMTIQEIGVTNWCGSLEINRQRNSFFDILFWFTDWGIVRTTKIDDCIIQYLIGFGLFLITNLFLLFIILFYQQTHNFYKSHLYIIRFLFFPLLSYLIPIYGCFLGRSFTELMTKESNAISITLFIFSIPVFLISLHELYFVNKFSTDTPVIDQSLIGTWDDQLIFLTILSISLGSTLQIILDIFPKWLRVSALVGYIIFLFYRIYLLYFAPMLRYWMNSLFLSTCGMSIINCVFSIVHIFVTKIPSWAFIFISIAFFLIFCIIAFFWYRSKKIKYLRHISYSWSSDNEIPNEMEKREHFDKIVFSSARDAISFIHIGVMFQADSIVDFSFLRYLIENYAEPSIVIAVSKVASFFPSETRFLNFCLTEVSKICRKSIFDDFLIYQMRLILVIRQSSVSAEASTQLGVLQKMSFDTISQVRGFWAEILNSKTDISFASLQYLRKITMSTDSAFLDACDRFPNNASILNEYCRFQIEGMGNFLGSISSSKKMFLLDQGKNLTIDHVFKALVNVYPDYLLKNIFTIHGNLIGNGLPRDQSSFSISSTITTQEDFEEKYEEIVSQLYLHGKLRVALQLRMKSTKLWSFQLSLILSIIQLLFCVVIYILIIFLFPISSKNALTAIESCNEFSKVSLRLQYISCIVGIRTAIKKRAFSGVNMLRSQLGISSSDLKSEPSFFQNPEIAIFNSTRKLREQFDISTRALISSMSNTVGNLTVFLEENIEYIREKNSSQFLSIQSSIAKFCYTAEVLSTIISTSSNDIDRLSEELLINTNTITNSLELLQISLNAEGIESVRNVNNYIKYIGIFVILIGCFLILCLRIYNLIIIYNQTKQSSNLLRKIDPELIKESFQPILLKGHKEPIKGNNPHSAHEYDFLLVLHPIIIAISIIASTSLSTISIIYFFDSLNITDSVFQWFLYGNVRSSSILGSLVVLCAGSTNAIDHDTEYSILKSKTNLLFISQKYIDLTLMQIDPEINRLYFSKQCDDKSVSSNSYKEYAECLSLSSKIYVATSAIQNLVEDDAPMILNNQDFAILIYLVDTFLFEELERFQQLIVHFSFNHFESSSMKTLAMCISGLTVSVLVFLIEESFFVKFQQSVDAIKQLISMLPPVAVATSTVLMNFINNGENNEDSEVTLTASESVISMTSTPALMLNKEKNIQAVNKAVNKTTGFLPDQILGQNVKWLIPPPSVDYGQKVRDMNRRFYQALYSFTGEKFEEFDIRPNMHSNSAGTVNEGDSLATQIESDGEDEADLILESTMAVTTAPTVGTPVNSSRSAIQKERCQTDNDNNQANSTFSIRKNSYTKIPETNENVIVLTAMCLTESGSIIPAQTTIIYIKDRLTENDSYVILLRDVSKENEMIRMAQETRLKTSRLLTSLIPQSLVSSILSMAGQTDARRGRRSRKLSDIIDSKSMNDSKESEMNIGSRDDSMQSAGAHTAKHADNQGSKAGGEGQLKAEGSSQNNAKSEANQNNENKEEDVNHSNNTSQKEDVESSKNEKQESEVNLLNNDTQKVEAENSKSDIIKEAKDPNNENNESEVNHSNNKGEVNHSNEQAQKSEVEKSNNEKQGSEVDLSNDANKEKDSNELHSGVGVQKEGSGSGAGEVENSGNLVGSSLPQKGANESDDSEEYKSVKIENDDDSEDDIKPPATANDSNESDSSDERTNYTSEISGSLGNEEAKADEPAATASERHEEAETKDQKENDNSELREETYAKDTTNYSLNSMNSAKDKSKSANSFTKEIEMNNVFSSDFATVIFIQIIGLNDYVHILSPKQLLNHLKVIYDEFDRSSKEYPAVSILKMNTEQIIACCGLFSYFDDQKEQARQAVLYSLKMIKKIELINEDLDIDLHLRIGINAGGPIIGSMLSPMIPSFEIFGEFISLTKRIQSKGEVGFVNVSQLVANQLESSDFKIEKGITLNDDIDEKEITIFNVKPIANNDNI</sequence>
<protein>
    <recommendedName>
        <fullName evidence="3">adenylate cyclase</fullName>
        <ecNumber evidence="3">4.6.1.1</ecNumber>
    </recommendedName>
</protein>
<evidence type="ECO:0000256" key="3">
    <source>
        <dbReference type="ARBA" id="ARBA00012201"/>
    </source>
</evidence>
<dbReference type="InterPro" id="IPR029787">
    <property type="entry name" value="Nucleotide_cyclase"/>
</dbReference>
<evidence type="ECO:0000256" key="8">
    <source>
        <dbReference type="ARBA" id="ARBA00022842"/>
    </source>
</evidence>
<gene>
    <name evidence="15" type="ORF">M9Y10_016570</name>
</gene>
<dbReference type="CDD" id="cd07302">
    <property type="entry name" value="CHD"/>
    <property type="match status" value="1"/>
</dbReference>
<dbReference type="Gene3D" id="3.30.450.20">
    <property type="entry name" value="PAS domain"/>
    <property type="match status" value="1"/>
</dbReference>
<evidence type="ECO:0000313" key="16">
    <source>
        <dbReference type="Proteomes" id="UP001470230"/>
    </source>
</evidence>
<evidence type="ECO:0000256" key="9">
    <source>
        <dbReference type="ARBA" id="ARBA00022989"/>
    </source>
</evidence>
<keyword evidence="7" id="KW-0067">ATP-binding</keyword>
<comment type="caution">
    <text evidence="15">The sequence shown here is derived from an EMBL/GenBank/DDBJ whole genome shotgun (WGS) entry which is preliminary data.</text>
</comment>
<dbReference type="Gene3D" id="3.30.70.1230">
    <property type="entry name" value="Nucleotide cyclase"/>
    <property type="match status" value="1"/>
</dbReference>
<feature type="compositionally biased region" description="Basic and acidic residues" evidence="12">
    <location>
        <begin position="1570"/>
        <end position="1589"/>
    </location>
</feature>
<name>A0ABR2HWN1_9EUKA</name>
<feature type="region of interest" description="Disordered" evidence="12">
    <location>
        <begin position="1448"/>
        <end position="1790"/>
    </location>
</feature>
<dbReference type="InterPro" id="IPR035965">
    <property type="entry name" value="PAS-like_dom_sf"/>
</dbReference>
<evidence type="ECO:0000256" key="10">
    <source>
        <dbReference type="ARBA" id="ARBA00023136"/>
    </source>
</evidence>
<feature type="transmembrane region" description="Helical" evidence="13">
    <location>
        <begin position="646"/>
        <end position="671"/>
    </location>
</feature>
<feature type="compositionally biased region" description="Basic and acidic residues" evidence="12">
    <location>
        <begin position="1546"/>
        <end position="1560"/>
    </location>
</feature>
<evidence type="ECO:0000256" key="13">
    <source>
        <dbReference type="SAM" id="Phobius"/>
    </source>
</evidence>
<feature type="compositionally biased region" description="Polar residues" evidence="12">
    <location>
        <begin position="1665"/>
        <end position="1675"/>
    </location>
</feature>
<feature type="compositionally biased region" description="Basic and acidic residues" evidence="12">
    <location>
        <begin position="1462"/>
        <end position="1488"/>
    </location>
</feature>
<dbReference type="PANTHER" id="PTHR45627:SF12">
    <property type="entry name" value="ADENYLATE CYCLASE TYPE 2"/>
    <property type="match status" value="1"/>
</dbReference>
<comment type="catalytic activity">
    <reaction evidence="1">
        <text>ATP = 3',5'-cyclic AMP + diphosphate</text>
        <dbReference type="Rhea" id="RHEA:15389"/>
        <dbReference type="ChEBI" id="CHEBI:30616"/>
        <dbReference type="ChEBI" id="CHEBI:33019"/>
        <dbReference type="ChEBI" id="CHEBI:58165"/>
        <dbReference type="EC" id="4.6.1.1"/>
    </reaction>
</comment>
<keyword evidence="8" id="KW-0460">Magnesium</keyword>
<accession>A0ABR2HWN1</accession>
<dbReference type="SUPFAM" id="SSF55785">
    <property type="entry name" value="PYP-like sensor domain (PAS domain)"/>
    <property type="match status" value="1"/>
</dbReference>
<keyword evidence="11" id="KW-0456">Lyase</keyword>
<dbReference type="EMBL" id="JAPFFF010000021">
    <property type="protein sequence ID" value="KAK8854021.1"/>
    <property type="molecule type" value="Genomic_DNA"/>
</dbReference>
<dbReference type="SMART" id="SM00044">
    <property type="entry name" value="CYCc"/>
    <property type="match status" value="1"/>
</dbReference>
<feature type="transmembrane region" description="Helical" evidence="13">
    <location>
        <begin position="181"/>
        <end position="205"/>
    </location>
</feature>
<evidence type="ECO:0000313" key="15">
    <source>
        <dbReference type="EMBL" id="KAK8854021.1"/>
    </source>
</evidence>
<dbReference type="SUPFAM" id="SSF55073">
    <property type="entry name" value="Nucleotide cyclase"/>
    <property type="match status" value="1"/>
</dbReference>
<keyword evidence="10 13" id="KW-0472">Membrane</keyword>
<dbReference type="Pfam" id="PF00211">
    <property type="entry name" value="Guanylate_cyc"/>
    <property type="match status" value="1"/>
</dbReference>
<dbReference type="PROSITE" id="PS50125">
    <property type="entry name" value="GUANYLATE_CYCLASE_2"/>
    <property type="match status" value="1"/>
</dbReference>
<evidence type="ECO:0000256" key="2">
    <source>
        <dbReference type="ARBA" id="ARBA00004141"/>
    </source>
</evidence>
<evidence type="ECO:0000256" key="5">
    <source>
        <dbReference type="ARBA" id="ARBA00022723"/>
    </source>
</evidence>
<feature type="compositionally biased region" description="Polar residues" evidence="12">
    <location>
        <begin position="1603"/>
        <end position="1613"/>
    </location>
</feature>
<feature type="transmembrane region" description="Helical" evidence="13">
    <location>
        <begin position="283"/>
        <end position="304"/>
    </location>
</feature>
<feature type="compositionally biased region" description="Polar residues" evidence="12">
    <location>
        <begin position="1723"/>
        <end position="1732"/>
    </location>
</feature>
<feature type="compositionally biased region" description="Basic and acidic residues" evidence="12">
    <location>
        <begin position="1614"/>
        <end position="1628"/>
    </location>
</feature>
<feature type="transmembrane region" description="Helical" evidence="13">
    <location>
        <begin position="941"/>
        <end position="962"/>
    </location>
</feature>
<keyword evidence="16" id="KW-1185">Reference proteome</keyword>
<dbReference type="Proteomes" id="UP001470230">
    <property type="component" value="Unassembled WGS sequence"/>
</dbReference>
<feature type="transmembrane region" description="Helical" evidence="13">
    <location>
        <begin position="146"/>
        <end position="169"/>
    </location>
</feature>
<keyword evidence="6" id="KW-0547">Nucleotide-binding</keyword>
<keyword evidence="5" id="KW-0479">Metal-binding</keyword>
<feature type="compositionally biased region" description="Basic and acidic residues" evidence="12">
    <location>
        <begin position="1735"/>
        <end position="1772"/>
    </location>
</feature>
<feature type="compositionally biased region" description="Polar residues" evidence="12">
    <location>
        <begin position="1517"/>
        <end position="1531"/>
    </location>
</feature>
<evidence type="ECO:0000259" key="14">
    <source>
        <dbReference type="PROSITE" id="PS50125"/>
    </source>
</evidence>
<organism evidence="15 16">
    <name type="scientific">Tritrichomonas musculus</name>
    <dbReference type="NCBI Taxonomy" id="1915356"/>
    <lineage>
        <taxon>Eukaryota</taxon>
        <taxon>Metamonada</taxon>
        <taxon>Parabasalia</taxon>
        <taxon>Tritrichomonadida</taxon>
        <taxon>Tritrichomonadidae</taxon>
        <taxon>Tritrichomonas</taxon>
    </lineage>
</organism>
<dbReference type="InterPro" id="IPR000014">
    <property type="entry name" value="PAS"/>
</dbReference>
<reference evidence="15 16" key="1">
    <citation type="submission" date="2024-04" db="EMBL/GenBank/DDBJ databases">
        <title>Tritrichomonas musculus Genome.</title>
        <authorList>
            <person name="Alves-Ferreira E."/>
            <person name="Grigg M."/>
            <person name="Lorenzi H."/>
            <person name="Galac M."/>
        </authorList>
    </citation>
    <scope>NUCLEOTIDE SEQUENCE [LARGE SCALE GENOMIC DNA]</scope>
    <source>
        <strain evidence="15 16">EAF2021</strain>
    </source>
</reference>
<feature type="transmembrane region" description="Helical" evidence="13">
    <location>
        <begin position="862"/>
        <end position="887"/>
    </location>
</feature>
<evidence type="ECO:0000256" key="7">
    <source>
        <dbReference type="ARBA" id="ARBA00022840"/>
    </source>
</evidence>